<evidence type="ECO:0000256" key="1">
    <source>
        <dbReference type="SAM" id="SignalP"/>
    </source>
</evidence>
<evidence type="ECO:0000313" key="3">
    <source>
        <dbReference type="Proteomes" id="UP000598820"/>
    </source>
</evidence>
<sequence length="269" mass="26747">MKKTLLLFLLFFSFVSLVSFAQVGIGTQTPAAGAQLEINSADKGLLIPRVASTGSVTSPTEGLLVYQTGGTAGFYVYKGGTWVRLATTADIPAGGGGGGAIIPFASGVPVTMATILGGLQGTGALLGFGNSYSGVSFIGGNIDLTGFSGGDINKAFSVPRDGTITSLSGYFSTTNAMSLLGTTITIQAQLYSSNAPTNTFTPVPGAIVTLSPPLTGILPVGATSSGLTTGLNIPVTAGTRLLLVYSCTAAGLSLVNTAVGYASAGVGIN</sequence>
<evidence type="ECO:0008006" key="4">
    <source>
        <dbReference type="Google" id="ProtNLM"/>
    </source>
</evidence>
<dbReference type="Proteomes" id="UP000598820">
    <property type="component" value="Unassembled WGS sequence"/>
</dbReference>
<evidence type="ECO:0000313" key="2">
    <source>
        <dbReference type="EMBL" id="MBD2704508.1"/>
    </source>
</evidence>
<comment type="caution">
    <text evidence="2">The sequence shown here is derived from an EMBL/GenBank/DDBJ whole genome shotgun (WGS) entry which is preliminary data.</text>
</comment>
<accession>A0A926Y4F6</accession>
<gene>
    <name evidence="2" type="ORF">IC229_27960</name>
</gene>
<dbReference type="InterPro" id="IPR021210">
    <property type="entry name" value="Exosporium_BclB"/>
</dbReference>
<keyword evidence="3" id="KW-1185">Reference proteome</keyword>
<protein>
    <recommendedName>
        <fullName evidence="4">BclB C-terminal domain-containing protein</fullName>
    </recommendedName>
</protein>
<organism evidence="2 3">
    <name type="scientific">Spirosoma profusum</name>
    <dbReference type="NCBI Taxonomy" id="2771354"/>
    <lineage>
        <taxon>Bacteria</taxon>
        <taxon>Pseudomonadati</taxon>
        <taxon>Bacteroidota</taxon>
        <taxon>Cytophagia</taxon>
        <taxon>Cytophagales</taxon>
        <taxon>Cytophagaceae</taxon>
        <taxon>Spirosoma</taxon>
    </lineage>
</organism>
<proteinExistence type="predicted"/>
<reference evidence="2" key="1">
    <citation type="submission" date="2020-09" db="EMBL/GenBank/DDBJ databases">
        <authorList>
            <person name="Kim M.K."/>
        </authorList>
    </citation>
    <scope>NUCLEOTIDE SEQUENCE</scope>
    <source>
        <strain evidence="2">BT702</strain>
    </source>
</reference>
<dbReference type="AlphaFoldDB" id="A0A926Y4F6"/>
<keyword evidence="1" id="KW-0732">Signal</keyword>
<dbReference type="EMBL" id="JACWZY010000032">
    <property type="protein sequence ID" value="MBD2704508.1"/>
    <property type="molecule type" value="Genomic_DNA"/>
</dbReference>
<dbReference type="RefSeq" id="WP_190891137.1">
    <property type="nucleotide sequence ID" value="NZ_JACWZY010000032.1"/>
</dbReference>
<feature type="signal peptide" evidence="1">
    <location>
        <begin position="1"/>
        <end position="21"/>
    </location>
</feature>
<name>A0A926Y4F6_9BACT</name>
<feature type="chain" id="PRO_5037197826" description="BclB C-terminal domain-containing protein" evidence="1">
    <location>
        <begin position="22"/>
        <end position="269"/>
    </location>
</feature>
<dbReference type="NCBIfam" id="TIGR03721">
    <property type="entry name" value="exospore_TM"/>
    <property type="match status" value="1"/>
</dbReference>